<dbReference type="SUPFAM" id="SSF63592">
    <property type="entry name" value="Flagellar transcriptional activator FlhD"/>
    <property type="match status" value="1"/>
</dbReference>
<dbReference type="Pfam" id="PF05247">
    <property type="entry name" value="FlhD"/>
    <property type="match status" value="1"/>
</dbReference>
<dbReference type="InterPro" id="IPR036194">
    <property type="entry name" value="FlhD_sf"/>
</dbReference>
<keyword evidence="5 9" id="KW-1015">Disulfide bond</keyword>
<evidence type="ECO:0000256" key="8">
    <source>
        <dbReference type="ARBA" id="ARBA00025431"/>
    </source>
</evidence>
<evidence type="ECO:0000256" key="6">
    <source>
        <dbReference type="ARBA" id="ARBA00023159"/>
    </source>
</evidence>
<keyword evidence="11" id="KW-1185">Reference proteome</keyword>
<dbReference type="GO" id="GO:1902208">
    <property type="term" value="P:regulation of bacterial-type flagellum assembly"/>
    <property type="evidence" value="ECO:0007669"/>
    <property type="project" value="UniProtKB-UniRule"/>
</dbReference>
<keyword evidence="3 9" id="KW-0805">Transcription regulation</keyword>
<comment type="subcellular location">
    <subcellularLocation>
        <location evidence="9">Cytoplasm</location>
    </subcellularLocation>
</comment>
<dbReference type="GO" id="GO:0044780">
    <property type="term" value="P:bacterial-type flagellum assembly"/>
    <property type="evidence" value="ECO:0007669"/>
    <property type="project" value="InterPro"/>
</dbReference>
<evidence type="ECO:0000256" key="5">
    <source>
        <dbReference type="ARBA" id="ARBA00023157"/>
    </source>
</evidence>
<comment type="function">
    <text evidence="8 9">Functions in complex with FlhC as a master transcriptional regulator that regulates transcription of several flagellar and non-flagellar operons by binding to their promoter region. Activates expression of class 2 flagellar genes, including fliA, which is a flagellum-specific sigma factor that turns on the class 3 genes. Also regulates genes whose products function in a variety of physiological pathways.</text>
</comment>
<reference evidence="10 11" key="1">
    <citation type="journal article" date="2020" name="Genes (Basel)">
        <title>Genomic Comparison of Insect Gut Symbionts from Divergent Burkholderia Subclades.</title>
        <authorList>
            <person name="Takeshita K."/>
            <person name="Kikuchi Y."/>
        </authorList>
    </citation>
    <scope>NUCLEOTIDE SEQUENCE [LARGE SCALE GENOMIC DNA]</scope>
    <source>
        <strain evidence="10 11">PGU16</strain>
    </source>
</reference>
<feature type="disulfide bond" description="Interchain" evidence="9">
    <location>
        <position position="65"/>
    </location>
</feature>
<comment type="domain">
    <text evidence="9">The C-terminal region contains a putative helix-turn-helix (HTH) motif, suggesting that this region may bind DNA.</text>
</comment>
<keyword evidence="7 9" id="KW-0804">Transcription</keyword>
<keyword evidence="6 9" id="KW-0010">Activator</keyword>
<keyword evidence="1 9" id="KW-0963">Cytoplasm</keyword>
<evidence type="ECO:0000256" key="9">
    <source>
        <dbReference type="HAMAP-Rule" id="MF_00725"/>
    </source>
</evidence>
<evidence type="ECO:0000313" key="10">
    <source>
        <dbReference type="EMBL" id="BCF88961.1"/>
    </source>
</evidence>
<gene>
    <name evidence="9" type="primary">flhD</name>
    <name evidence="10" type="ORF">PPGU16_20280</name>
</gene>
<evidence type="ECO:0000256" key="1">
    <source>
        <dbReference type="ARBA" id="ARBA00022490"/>
    </source>
</evidence>
<evidence type="ECO:0000313" key="11">
    <source>
        <dbReference type="Proteomes" id="UP000510888"/>
    </source>
</evidence>
<evidence type="ECO:0000256" key="2">
    <source>
        <dbReference type="ARBA" id="ARBA00022795"/>
    </source>
</evidence>
<evidence type="ECO:0000256" key="7">
    <source>
        <dbReference type="ARBA" id="ARBA00023163"/>
    </source>
</evidence>
<keyword evidence="2 9" id="KW-1005">Bacterial flagellum biogenesis</keyword>
<dbReference type="HAMAP" id="MF_00725">
    <property type="entry name" value="FlhD"/>
    <property type="match status" value="1"/>
</dbReference>
<proteinExistence type="inferred from homology"/>
<dbReference type="GO" id="GO:0005737">
    <property type="term" value="C:cytoplasm"/>
    <property type="evidence" value="ECO:0007669"/>
    <property type="project" value="UniProtKB-SubCell"/>
</dbReference>
<comment type="subunit">
    <text evidence="9">Homodimer; disulfide-linked. Forms a heterohexamer composed of two FlhC and four FlhD subunits. Each FlhC binds a FlhD dimer, forming a heterotrimer, and a hexamer assembles by dimerization of two heterotrimers.</text>
</comment>
<evidence type="ECO:0000256" key="3">
    <source>
        <dbReference type="ARBA" id="ARBA00023015"/>
    </source>
</evidence>
<protein>
    <recommendedName>
        <fullName evidence="9">Flagellar transcriptional regulator FlhD</fullName>
    </recommendedName>
</protein>
<dbReference type="AlphaFoldDB" id="A0A7I8BL78"/>
<keyword evidence="4 9" id="KW-0238">DNA-binding</keyword>
<dbReference type="EMBL" id="AP023174">
    <property type="protein sequence ID" value="BCF88961.1"/>
    <property type="molecule type" value="Genomic_DNA"/>
</dbReference>
<dbReference type="RefSeq" id="WP_180719911.1">
    <property type="nucleotide sequence ID" value="NZ_AP023174.1"/>
</dbReference>
<comment type="similarity">
    <text evidence="9">Belongs to the FlhD family.</text>
</comment>
<sequence>MDADDVFSEIRDVNLAYLMLAQSLARRNPVEAPVRLGMSTQLTAIIAGLSAAQIVRLAESDMLLCGVGLQERSALSALSDSFGRHDMQSMHAAMLLAQVPAGTL</sequence>
<dbReference type="GO" id="GO:0003677">
    <property type="term" value="F:DNA binding"/>
    <property type="evidence" value="ECO:0007669"/>
    <property type="project" value="UniProtKB-UniRule"/>
</dbReference>
<accession>A0A7I8BL78</accession>
<dbReference type="Proteomes" id="UP000510888">
    <property type="component" value="Chromosome 1"/>
</dbReference>
<dbReference type="KEGG" id="plad:PPGU16_20280"/>
<dbReference type="NCBIfam" id="NF002783">
    <property type="entry name" value="PRK02909.1-1"/>
    <property type="match status" value="1"/>
</dbReference>
<dbReference type="Gene3D" id="1.10.4000.10">
    <property type="entry name" value="Flagellar transcriptional activator FlhD"/>
    <property type="match status" value="1"/>
</dbReference>
<name>A0A7I8BL78_9BURK</name>
<dbReference type="InterPro" id="IPR023559">
    <property type="entry name" value="Flagellar_FlhD"/>
</dbReference>
<organism evidence="10 11">
    <name type="scientific">Paraburkholderia largidicola</name>
    <dbReference type="NCBI Taxonomy" id="3014751"/>
    <lineage>
        <taxon>Bacteria</taxon>
        <taxon>Pseudomonadati</taxon>
        <taxon>Pseudomonadota</taxon>
        <taxon>Betaproteobacteria</taxon>
        <taxon>Burkholderiales</taxon>
        <taxon>Burkholderiaceae</taxon>
        <taxon>Paraburkholderia</taxon>
    </lineage>
</organism>
<evidence type="ECO:0000256" key="4">
    <source>
        <dbReference type="ARBA" id="ARBA00023125"/>
    </source>
</evidence>
<dbReference type="GO" id="GO:0045893">
    <property type="term" value="P:positive regulation of DNA-templated transcription"/>
    <property type="evidence" value="ECO:0007669"/>
    <property type="project" value="InterPro"/>
</dbReference>